<evidence type="ECO:0000313" key="1">
    <source>
        <dbReference type="EMBL" id="BDZ43397.1"/>
    </source>
</evidence>
<name>A0ABM8G5D5_9CELL</name>
<dbReference type="Proteomes" id="UP001321475">
    <property type="component" value="Chromosome"/>
</dbReference>
<evidence type="ECO:0000313" key="2">
    <source>
        <dbReference type="Proteomes" id="UP001321475"/>
    </source>
</evidence>
<protein>
    <recommendedName>
        <fullName evidence="3">DUF3000 domain-containing protein</fullName>
    </recommendedName>
</protein>
<keyword evidence="2" id="KW-1185">Reference proteome</keyword>
<gene>
    <name evidence="1" type="ORF">GCM10025865_26960</name>
</gene>
<dbReference type="EMBL" id="AP027729">
    <property type="protein sequence ID" value="BDZ43397.1"/>
    <property type="molecule type" value="Genomic_DNA"/>
</dbReference>
<dbReference type="RefSeq" id="WP_286217650.1">
    <property type="nucleotide sequence ID" value="NZ_AP027729.1"/>
</dbReference>
<accession>A0ABM8G5D5</accession>
<evidence type="ECO:0008006" key="3">
    <source>
        <dbReference type="Google" id="ProtNLM"/>
    </source>
</evidence>
<reference evidence="2" key="1">
    <citation type="journal article" date="2019" name="Int. J. Syst. Evol. Microbiol.">
        <title>The Global Catalogue of Microorganisms (GCM) 10K type strain sequencing project: providing services to taxonomists for standard genome sequencing and annotation.</title>
        <authorList>
            <consortium name="The Broad Institute Genomics Platform"/>
            <consortium name="The Broad Institute Genome Sequencing Center for Infectious Disease"/>
            <person name="Wu L."/>
            <person name="Ma J."/>
        </authorList>
    </citation>
    <scope>NUCLEOTIDE SEQUENCE [LARGE SCALE GENOMIC DNA]</scope>
    <source>
        <strain evidence="2">NBRC 108565</strain>
    </source>
</reference>
<dbReference type="Pfam" id="PF11452">
    <property type="entry name" value="DUF3000"/>
    <property type="match status" value="1"/>
</dbReference>
<dbReference type="InterPro" id="IPR021555">
    <property type="entry name" value="DUF3000"/>
</dbReference>
<proteinExistence type="predicted"/>
<organism evidence="1 2">
    <name type="scientific">Paraoerskovia sediminicola</name>
    <dbReference type="NCBI Taxonomy" id="1138587"/>
    <lineage>
        <taxon>Bacteria</taxon>
        <taxon>Bacillati</taxon>
        <taxon>Actinomycetota</taxon>
        <taxon>Actinomycetes</taxon>
        <taxon>Micrococcales</taxon>
        <taxon>Cellulomonadaceae</taxon>
        <taxon>Paraoerskovia</taxon>
    </lineage>
</organism>
<sequence length="200" mass="21112">MNTAGHHEPPTEFRRALDSITGTRVRPDVALREVPAPTRIAPYAVALEASVDQVVPGSSEPATDATTGRFIVLHDPDGQPAWDGTFRVVTLVRTSLDPELAVDPLLGAVAWTWVEDALASASSPAHALGGTVSRDTSESFGALEGRDGVADLEIRASWTPDTPDLSLHLEAWATLLCTAAGLAPLPEGVSALRPRRGPTR</sequence>